<dbReference type="EMBL" id="CP044618">
    <property type="protein sequence ID" value="QRD89832.1"/>
    <property type="molecule type" value="Genomic_DNA"/>
</dbReference>
<dbReference type="Proteomes" id="UP000596276">
    <property type="component" value="Chromosome 4"/>
</dbReference>
<feature type="transmembrane region" description="Helical" evidence="1">
    <location>
        <begin position="45"/>
        <end position="67"/>
    </location>
</feature>
<keyword evidence="1" id="KW-1133">Transmembrane helix</keyword>
<keyword evidence="1" id="KW-0812">Transmembrane</keyword>
<name>A0A7U2QZF4_ASPFN</name>
<evidence type="ECO:0000256" key="1">
    <source>
        <dbReference type="SAM" id="Phobius"/>
    </source>
</evidence>
<accession>A0A7U2QZF4</accession>
<protein>
    <submittedName>
        <fullName evidence="2">Uncharacterized protein</fullName>
    </submittedName>
</protein>
<keyword evidence="1" id="KW-0472">Membrane</keyword>
<dbReference type="AlphaFoldDB" id="A0A7U2QZF4"/>
<evidence type="ECO:0000313" key="2">
    <source>
        <dbReference type="EMBL" id="QRD89832.1"/>
    </source>
</evidence>
<reference evidence="3" key="1">
    <citation type="journal article" date="2021" name="G3 (Bethesda)">
        <title>Chromosome assembled and annotated genome sequence of Aspergillus flavus NRRL 3357.</title>
        <authorList>
            <person name="Skerker J.M."/>
            <person name="Pianalto K.M."/>
            <person name="Mondo S.J."/>
            <person name="Yang K."/>
            <person name="Arkin A.P."/>
            <person name="Keller N.P."/>
            <person name="Grigoriev I.V."/>
            <person name="Louise Glass N.L."/>
        </authorList>
    </citation>
    <scope>NUCLEOTIDE SEQUENCE [LARGE SCALE GENOMIC DNA]</scope>
    <source>
        <strain evidence="3">ATCC 200026 / FGSC A1120 / IAM 13836 / NRRL 3357 / JCM 12722 / SRRC 167</strain>
    </source>
</reference>
<organism evidence="2 3">
    <name type="scientific">Aspergillus flavus (strain ATCC 200026 / FGSC A1120 / IAM 13836 / NRRL 3357 / JCM 12722 / SRRC 167)</name>
    <dbReference type="NCBI Taxonomy" id="332952"/>
    <lineage>
        <taxon>Eukaryota</taxon>
        <taxon>Fungi</taxon>
        <taxon>Dikarya</taxon>
        <taxon>Ascomycota</taxon>
        <taxon>Pezizomycotina</taxon>
        <taxon>Eurotiomycetes</taxon>
        <taxon>Eurotiomycetidae</taxon>
        <taxon>Eurotiales</taxon>
        <taxon>Aspergillaceae</taxon>
        <taxon>Aspergillus</taxon>
        <taxon>Aspergillus subgen. Circumdati</taxon>
    </lineage>
</organism>
<gene>
    <name evidence="2" type="ORF">F9C07_3630</name>
</gene>
<proteinExistence type="predicted"/>
<evidence type="ECO:0000313" key="3">
    <source>
        <dbReference type="Proteomes" id="UP000596276"/>
    </source>
</evidence>
<dbReference type="VEuPathDB" id="FungiDB:F9C07_3630"/>
<dbReference type="VEuPathDB" id="FungiDB:AFLA_002201"/>
<keyword evidence="3" id="KW-1185">Reference proteome</keyword>
<sequence length="91" mass="10284">MWLIVCLLSALAYARNDKYLVNRKEKRAFVGGARRGPELTEKRNYVQYAIAATSGCFMSALLAVVAADWLELVLKDFQEDYFTTDIDQSVA</sequence>
<dbReference type="OMA" id="YFATDID"/>